<feature type="chain" id="PRO_5045486751" evidence="1">
    <location>
        <begin position="23"/>
        <end position="300"/>
    </location>
</feature>
<proteinExistence type="predicted"/>
<reference evidence="2 3" key="1">
    <citation type="submission" date="2023-05" db="EMBL/GenBank/DDBJ databases">
        <title>Lysobacter sp. strain LF1 Genome sequencing and assembly.</title>
        <authorList>
            <person name="Jung Y."/>
        </authorList>
    </citation>
    <scope>NUCLEOTIDE SEQUENCE [LARGE SCALE GENOMIC DNA]</scope>
    <source>
        <strain evidence="2 3">LF1</strain>
    </source>
</reference>
<dbReference type="EMBL" id="JASGBI010000001">
    <property type="protein sequence ID" value="MDI9237963.1"/>
    <property type="molecule type" value="Genomic_DNA"/>
</dbReference>
<feature type="signal peptide" evidence="1">
    <location>
        <begin position="1"/>
        <end position="22"/>
    </location>
</feature>
<evidence type="ECO:0000313" key="2">
    <source>
        <dbReference type="EMBL" id="MDI9237963.1"/>
    </source>
</evidence>
<name>A0ABT6XDG7_9GAMM</name>
<accession>A0ABT6XDG7</accession>
<keyword evidence="3" id="KW-1185">Reference proteome</keyword>
<sequence length="300" mass="32469">MTANVRHLAVLCLALIALPASAQQSFPTPDAAGDALIAALGTKQADATRLAAVLGPQWEQYIPRGSIEREDVDAFLARYREKHWYQRADATHSMLSVGNDAWTLPVPLVKGASGWAFDLKAGEPEIRARRIGRNERATEQAVLAYHDAQTDYATKDRNGDGILEYARKFVSTDGKHDGLYWDDADGSEESPLGPLFGDDTPQGEWHGYHYRILDAQGPSAPGGAYSYLIGGHMNRGFALVAWPAKYGDSGVMSFMISHEGEVFEKDLGPDGAKQAEAMAAFDPDSSWKEVDAASTAAVSP</sequence>
<evidence type="ECO:0000256" key="1">
    <source>
        <dbReference type="SAM" id="SignalP"/>
    </source>
</evidence>
<comment type="caution">
    <text evidence="2">The sequence shown here is derived from an EMBL/GenBank/DDBJ whole genome shotgun (WGS) entry which is preliminary data.</text>
</comment>
<dbReference type="RefSeq" id="WP_283211457.1">
    <property type="nucleotide sequence ID" value="NZ_JASGBI010000001.1"/>
</dbReference>
<gene>
    <name evidence="2" type="ORF">QLQ15_03470</name>
</gene>
<evidence type="ECO:0000313" key="3">
    <source>
        <dbReference type="Proteomes" id="UP001321580"/>
    </source>
</evidence>
<keyword evidence="1" id="KW-0732">Signal</keyword>
<protein>
    <submittedName>
        <fullName evidence="2">DUF2950 domain-containing protein</fullName>
    </submittedName>
</protein>
<dbReference type="InterPro" id="IPR021556">
    <property type="entry name" value="DUF2950"/>
</dbReference>
<dbReference type="Proteomes" id="UP001321580">
    <property type="component" value="Unassembled WGS sequence"/>
</dbReference>
<organism evidence="2 3">
    <name type="scientific">Lysobacter stagni</name>
    <dbReference type="NCBI Taxonomy" id="3045172"/>
    <lineage>
        <taxon>Bacteria</taxon>
        <taxon>Pseudomonadati</taxon>
        <taxon>Pseudomonadota</taxon>
        <taxon>Gammaproteobacteria</taxon>
        <taxon>Lysobacterales</taxon>
        <taxon>Lysobacteraceae</taxon>
        <taxon>Lysobacter</taxon>
    </lineage>
</organism>
<dbReference type="Pfam" id="PF11453">
    <property type="entry name" value="DUF2950"/>
    <property type="match status" value="1"/>
</dbReference>